<dbReference type="Pfam" id="PF12625">
    <property type="entry name" value="Arabinose_bd"/>
    <property type="match status" value="1"/>
</dbReference>
<dbReference type="PANTHER" id="PTHR47894">
    <property type="entry name" value="HTH-TYPE TRANSCRIPTIONAL REGULATOR GADX"/>
    <property type="match status" value="1"/>
</dbReference>
<dbReference type="InterPro" id="IPR020449">
    <property type="entry name" value="Tscrpt_reg_AraC-type_HTH"/>
</dbReference>
<evidence type="ECO:0000256" key="2">
    <source>
        <dbReference type="ARBA" id="ARBA00023125"/>
    </source>
</evidence>
<keyword evidence="1" id="KW-0805">Transcription regulation</keyword>
<dbReference type="Proteomes" id="UP001269819">
    <property type="component" value="Unassembled WGS sequence"/>
</dbReference>
<dbReference type="EMBL" id="JAWIIJ010000002">
    <property type="protein sequence ID" value="MDV2077699.1"/>
    <property type="molecule type" value="Genomic_DNA"/>
</dbReference>
<dbReference type="PROSITE" id="PS01124">
    <property type="entry name" value="HTH_ARAC_FAMILY_2"/>
    <property type="match status" value="1"/>
</dbReference>
<dbReference type="Pfam" id="PF12833">
    <property type="entry name" value="HTH_18"/>
    <property type="match status" value="1"/>
</dbReference>
<reference evidence="5 6" key="1">
    <citation type="submission" date="2023-10" db="EMBL/GenBank/DDBJ databases">
        <title>Characteristics and mechanism of a salt-tolerant marine origin heterotrophic nitrifying- aerobic denitrifying bacteria Marinobacter xestospongiae HN1.</title>
        <authorList>
            <person name="Qi R."/>
        </authorList>
    </citation>
    <scope>NUCLEOTIDE SEQUENCE [LARGE SCALE GENOMIC DNA]</scope>
    <source>
        <strain evidence="5 6">HN1</strain>
    </source>
</reference>
<keyword evidence="2" id="KW-0238">DNA-binding</keyword>
<feature type="domain" description="HTH araC/xylS-type" evidence="4">
    <location>
        <begin position="234"/>
        <end position="332"/>
    </location>
</feature>
<dbReference type="SUPFAM" id="SSF46689">
    <property type="entry name" value="Homeodomain-like"/>
    <property type="match status" value="1"/>
</dbReference>
<evidence type="ECO:0000313" key="6">
    <source>
        <dbReference type="Proteomes" id="UP001269819"/>
    </source>
</evidence>
<evidence type="ECO:0000259" key="4">
    <source>
        <dbReference type="PROSITE" id="PS01124"/>
    </source>
</evidence>
<evidence type="ECO:0000313" key="5">
    <source>
        <dbReference type="EMBL" id="MDV2077699.1"/>
    </source>
</evidence>
<evidence type="ECO:0000256" key="1">
    <source>
        <dbReference type="ARBA" id="ARBA00023015"/>
    </source>
</evidence>
<keyword evidence="3" id="KW-0804">Transcription</keyword>
<dbReference type="InterPro" id="IPR018060">
    <property type="entry name" value="HTH_AraC"/>
</dbReference>
<keyword evidence="6" id="KW-1185">Reference proteome</keyword>
<comment type="caution">
    <text evidence="5">The sequence shown here is derived from an EMBL/GenBank/DDBJ whole genome shotgun (WGS) entry which is preliminary data.</text>
</comment>
<dbReference type="PANTHER" id="PTHR47894:SF1">
    <property type="entry name" value="HTH-TYPE TRANSCRIPTIONAL REGULATOR VQSM"/>
    <property type="match status" value="1"/>
</dbReference>
<proteinExistence type="predicted"/>
<dbReference type="InterPro" id="IPR009057">
    <property type="entry name" value="Homeodomain-like_sf"/>
</dbReference>
<protein>
    <submittedName>
        <fullName evidence="5">AraC family transcriptional regulator</fullName>
    </submittedName>
</protein>
<organism evidence="5 6">
    <name type="scientific">Marinobacter xestospongiae</name>
    <dbReference type="NCBI Taxonomy" id="994319"/>
    <lineage>
        <taxon>Bacteria</taxon>
        <taxon>Pseudomonadati</taxon>
        <taxon>Pseudomonadota</taxon>
        <taxon>Gammaproteobacteria</taxon>
        <taxon>Pseudomonadales</taxon>
        <taxon>Marinobacteraceae</taxon>
        <taxon>Marinobacter</taxon>
    </lineage>
</organism>
<dbReference type="Gene3D" id="1.10.10.60">
    <property type="entry name" value="Homeodomain-like"/>
    <property type="match status" value="1"/>
</dbReference>
<dbReference type="RefSeq" id="WP_316972587.1">
    <property type="nucleotide sequence ID" value="NZ_JAWIIJ010000002.1"/>
</dbReference>
<name>A0ABU3VTV6_9GAMM</name>
<dbReference type="SMART" id="SM00342">
    <property type="entry name" value="HTH_ARAC"/>
    <property type="match status" value="1"/>
</dbReference>
<accession>A0ABU3VTV6</accession>
<dbReference type="InterPro" id="IPR032687">
    <property type="entry name" value="AraC-type_N"/>
</dbReference>
<evidence type="ECO:0000256" key="3">
    <source>
        <dbReference type="ARBA" id="ARBA00023163"/>
    </source>
</evidence>
<dbReference type="PRINTS" id="PR00032">
    <property type="entry name" value="HTHARAC"/>
</dbReference>
<sequence>MTELTVSRHFVEAALSGARRQGYDTDAMLRRAGIAPELLRIEKARVNSQQYSRLMQVIWAEMADEFMGMGSRRCRPGTFATMCALVIDSPTLGEVFERAYQFSRLFDPTICMRLEQTGDQARLVAVIEGDIDDPTCFLRESLLVIWHRLGSWLIGQPVELTGATFDYPRPPHGDEYRHIFHCPLAFEAADIGLSFDARFLAAPVIRDRPEMHQFLKTSPADLLSRPDESNTYTGQIRALIGRDLSQPLPDFEWIAAELHTSPQTLRRRLKQENTSFQEIKDLLRRDLAIYLLSREDLPINDIAHRVGFTEPSTFHRAFKKWTGVTPGAYREGERDAGLKPDSASS</sequence>
<gene>
    <name evidence="5" type="ORF">RYS15_03355</name>
</gene>